<reference evidence="1 2" key="1">
    <citation type="journal article" date="2018" name="BMC Genomics">
        <title>Comparative genome analyses reveal sequence features reflecting distinct modes of host-adaptation between dicot and monocot powdery mildew.</title>
        <authorList>
            <person name="Wu Y."/>
            <person name="Ma X."/>
            <person name="Pan Z."/>
            <person name="Kale S.D."/>
            <person name="Song Y."/>
            <person name="King H."/>
            <person name="Zhang Q."/>
            <person name="Presley C."/>
            <person name="Deng X."/>
            <person name="Wei C.I."/>
            <person name="Xiao S."/>
        </authorList>
    </citation>
    <scope>NUCLEOTIDE SEQUENCE [LARGE SCALE GENOMIC DNA]</scope>
    <source>
        <strain evidence="1">UMSG2</strain>
    </source>
</reference>
<organism evidence="1 2">
    <name type="scientific">Erysiphe neolycopersici</name>
    <dbReference type="NCBI Taxonomy" id="212602"/>
    <lineage>
        <taxon>Eukaryota</taxon>
        <taxon>Fungi</taxon>
        <taxon>Dikarya</taxon>
        <taxon>Ascomycota</taxon>
        <taxon>Pezizomycotina</taxon>
        <taxon>Leotiomycetes</taxon>
        <taxon>Erysiphales</taxon>
        <taxon>Erysiphaceae</taxon>
        <taxon>Erysiphe</taxon>
    </lineage>
</organism>
<dbReference type="AlphaFoldDB" id="A0A420HNP0"/>
<gene>
    <name evidence="1" type="ORF">OnM2_063057</name>
</gene>
<protein>
    <submittedName>
        <fullName evidence="1">Uncharacterized protein</fullName>
    </submittedName>
</protein>
<evidence type="ECO:0000313" key="1">
    <source>
        <dbReference type="EMBL" id="RKF59068.1"/>
    </source>
</evidence>
<name>A0A420HNP0_9PEZI</name>
<accession>A0A420HNP0</accession>
<dbReference type="EMBL" id="MCFK01006337">
    <property type="protein sequence ID" value="RKF59068.1"/>
    <property type="molecule type" value="Genomic_DNA"/>
</dbReference>
<evidence type="ECO:0000313" key="2">
    <source>
        <dbReference type="Proteomes" id="UP000286134"/>
    </source>
</evidence>
<comment type="caution">
    <text evidence="1">The sequence shown here is derived from an EMBL/GenBank/DDBJ whole genome shotgun (WGS) entry which is preliminary data.</text>
</comment>
<feature type="non-terminal residue" evidence="1">
    <location>
        <position position="1"/>
    </location>
</feature>
<sequence length="51" mass="5761">PLHFLALPTSSLVNSPDFIILVEEVSYFFTVENLQGMMWEAKENEEAASKS</sequence>
<proteinExistence type="predicted"/>
<dbReference type="Proteomes" id="UP000286134">
    <property type="component" value="Unassembled WGS sequence"/>
</dbReference>
<keyword evidence="2" id="KW-1185">Reference proteome</keyword>